<comment type="caution">
    <text evidence="1">The sequence shown here is derived from an EMBL/GenBank/DDBJ whole genome shotgun (WGS) entry which is preliminary data.</text>
</comment>
<evidence type="ECO:0000313" key="2">
    <source>
        <dbReference type="Proteomes" id="UP000784294"/>
    </source>
</evidence>
<keyword evidence="2" id="KW-1185">Reference proteome</keyword>
<sequence length="98" mass="10965">MGIALRGEPYSDEPSTPAEILFNRRTFPSVIATSGRRRMMSNLFYGRWTVGGRRDRSGPASFLFLHCEKIKAETLDTRVGREAVFGLVDEEALAGLEE</sequence>
<dbReference type="AlphaFoldDB" id="A0A448W9X4"/>
<reference evidence="1" key="1">
    <citation type="submission" date="2018-11" db="EMBL/GenBank/DDBJ databases">
        <authorList>
            <consortium name="Pathogen Informatics"/>
        </authorList>
    </citation>
    <scope>NUCLEOTIDE SEQUENCE</scope>
</reference>
<name>A0A448W9X4_9PLAT</name>
<organism evidence="1 2">
    <name type="scientific">Protopolystoma xenopodis</name>
    <dbReference type="NCBI Taxonomy" id="117903"/>
    <lineage>
        <taxon>Eukaryota</taxon>
        <taxon>Metazoa</taxon>
        <taxon>Spiralia</taxon>
        <taxon>Lophotrochozoa</taxon>
        <taxon>Platyhelminthes</taxon>
        <taxon>Monogenea</taxon>
        <taxon>Polyopisthocotylea</taxon>
        <taxon>Polystomatidea</taxon>
        <taxon>Polystomatidae</taxon>
        <taxon>Protopolystoma</taxon>
    </lineage>
</organism>
<gene>
    <name evidence="1" type="ORF">PXEA_LOCUS123</name>
</gene>
<evidence type="ECO:0000313" key="1">
    <source>
        <dbReference type="EMBL" id="VEL06683.1"/>
    </source>
</evidence>
<dbReference type="Proteomes" id="UP000784294">
    <property type="component" value="Unassembled WGS sequence"/>
</dbReference>
<protein>
    <submittedName>
        <fullName evidence="1">Uncharacterized protein</fullName>
    </submittedName>
</protein>
<accession>A0A448W9X4</accession>
<proteinExistence type="predicted"/>
<dbReference type="EMBL" id="CAAALY010000239">
    <property type="protein sequence ID" value="VEL06683.1"/>
    <property type="molecule type" value="Genomic_DNA"/>
</dbReference>